<evidence type="ECO:0008006" key="4">
    <source>
        <dbReference type="Google" id="ProtNLM"/>
    </source>
</evidence>
<evidence type="ECO:0000313" key="2">
    <source>
        <dbReference type="EnsemblPlants" id="PNT73448"/>
    </source>
</evidence>
<name>A0A2K2DGP6_BRADI</name>
<dbReference type="InParanoid" id="A0A2K2DGP6"/>
<protein>
    <recommendedName>
        <fullName evidence="4">RNase H type-1 domain-containing protein</fullName>
    </recommendedName>
</protein>
<reference evidence="2" key="3">
    <citation type="submission" date="2018-08" db="UniProtKB">
        <authorList>
            <consortium name="EnsemblPlants"/>
        </authorList>
    </citation>
    <scope>IDENTIFICATION</scope>
    <source>
        <strain evidence="2">cv. Bd21</strain>
    </source>
</reference>
<keyword evidence="3" id="KW-1185">Reference proteome</keyword>
<dbReference type="Proteomes" id="UP000008810">
    <property type="component" value="Chromosome 2"/>
</dbReference>
<dbReference type="EMBL" id="CM000881">
    <property type="protein sequence ID" value="PNT73448.1"/>
    <property type="molecule type" value="Genomic_DNA"/>
</dbReference>
<sequence length="104" mass="11581">MNRDETGTYVGSSARIFDHLTDPPTLEVMACREALALAKDLNLQRICIASYAQVVINGLLEALGRFGCNTFGLRRPAFRRGVNNAGRCFPVAEISYHYVLVLQY</sequence>
<dbReference type="Gramene" id="PNT73448">
    <property type="protein sequence ID" value="PNT73448"/>
    <property type="gene ID" value="BRADI_2g58602v3"/>
</dbReference>
<evidence type="ECO:0000313" key="1">
    <source>
        <dbReference type="EMBL" id="PNT73448.1"/>
    </source>
</evidence>
<reference evidence="1" key="2">
    <citation type="submission" date="2017-06" db="EMBL/GenBank/DDBJ databases">
        <title>WGS assembly of Brachypodium distachyon.</title>
        <authorList>
            <consortium name="The International Brachypodium Initiative"/>
            <person name="Lucas S."/>
            <person name="Harmon-Smith M."/>
            <person name="Lail K."/>
            <person name="Tice H."/>
            <person name="Grimwood J."/>
            <person name="Bruce D."/>
            <person name="Barry K."/>
            <person name="Shu S."/>
            <person name="Lindquist E."/>
            <person name="Wang M."/>
            <person name="Pitluck S."/>
            <person name="Vogel J.P."/>
            <person name="Garvin D.F."/>
            <person name="Mockler T.C."/>
            <person name="Schmutz J."/>
            <person name="Rokhsar D."/>
            <person name="Bevan M.W."/>
        </authorList>
    </citation>
    <scope>NUCLEOTIDE SEQUENCE</scope>
    <source>
        <strain evidence="1">Bd21</strain>
    </source>
</reference>
<gene>
    <name evidence="1" type="ORF">BRADI_2g58602v3</name>
</gene>
<dbReference type="EnsemblPlants" id="PNT73448">
    <property type="protein sequence ID" value="PNT73448"/>
    <property type="gene ID" value="BRADI_2g58602v3"/>
</dbReference>
<reference evidence="1 2" key="1">
    <citation type="journal article" date="2010" name="Nature">
        <title>Genome sequencing and analysis of the model grass Brachypodium distachyon.</title>
        <authorList>
            <consortium name="International Brachypodium Initiative"/>
        </authorList>
    </citation>
    <scope>NUCLEOTIDE SEQUENCE [LARGE SCALE GENOMIC DNA]</scope>
    <source>
        <strain evidence="1 2">Bd21</strain>
    </source>
</reference>
<evidence type="ECO:0000313" key="3">
    <source>
        <dbReference type="Proteomes" id="UP000008810"/>
    </source>
</evidence>
<organism evidence="1">
    <name type="scientific">Brachypodium distachyon</name>
    <name type="common">Purple false brome</name>
    <name type="synonym">Trachynia distachya</name>
    <dbReference type="NCBI Taxonomy" id="15368"/>
    <lineage>
        <taxon>Eukaryota</taxon>
        <taxon>Viridiplantae</taxon>
        <taxon>Streptophyta</taxon>
        <taxon>Embryophyta</taxon>
        <taxon>Tracheophyta</taxon>
        <taxon>Spermatophyta</taxon>
        <taxon>Magnoliopsida</taxon>
        <taxon>Liliopsida</taxon>
        <taxon>Poales</taxon>
        <taxon>Poaceae</taxon>
        <taxon>BOP clade</taxon>
        <taxon>Pooideae</taxon>
        <taxon>Stipodae</taxon>
        <taxon>Brachypodieae</taxon>
        <taxon>Brachypodium</taxon>
    </lineage>
</organism>
<dbReference type="AlphaFoldDB" id="A0A2K2DGP6"/>
<accession>A0A2K2DGP6</accession>
<dbReference type="OrthoDB" id="691592at2759"/>
<proteinExistence type="predicted"/>